<reference evidence="3" key="1">
    <citation type="submission" date="2017-05" db="EMBL/GenBank/DDBJ databases">
        <title>Streptomyces olivochromogenes NBRC 3561 whole genome shotgun sequence.</title>
        <authorList>
            <person name="Dohra H."/>
            <person name="Kodani S."/>
        </authorList>
    </citation>
    <scope>NUCLEOTIDE SEQUENCE [LARGE SCALE GENOMIC DNA]</scope>
    <source>
        <strain evidence="3">NBRC 3561</strain>
    </source>
</reference>
<feature type="region of interest" description="Disordered" evidence="1">
    <location>
        <begin position="195"/>
        <end position="266"/>
    </location>
</feature>
<feature type="compositionally biased region" description="Polar residues" evidence="1">
    <location>
        <begin position="245"/>
        <end position="255"/>
    </location>
</feature>
<keyword evidence="3" id="KW-1185">Reference proteome</keyword>
<dbReference type="EMBL" id="BDQI01000026">
    <property type="protein sequence ID" value="GAX56449.1"/>
    <property type="molecule type" value="Genomic_DNA"/>
</dbReference>
<protein>
    <submittedName>
        <fullName evidence="2">Uncharacterized protein</fullName>
    </submittedName>
</protein>
<proteinExistence type="predicted"/>
<feature type="compositionally biased region" description="Basic and acidic residues" evidence="1">
    <location>
        <begin position="256"/>
        <end position="266"/>
    </location>
</feature>
<comment type="caution">
    <text evidence="2">The sequence shown here is derived from an EMBL/GenBank/DDBJ whole genome shotgun (WGS) entry which is preliminary data.</text>
</comment>
<gene>
    <name evidence="2" type="ORF">SO3561_08017</name>
</gene>
<dbReference type="InterPro" id="IPR022183">
    <property type="entry name" value="DUF3710"/>
</dbReference>
<feature type="compositionally biased region" description="Polar residues" evidence="1">
    <location>
        <begin position="226"/>
        <end position="236"/>
    </location>
</feature>
<name>A0A250VQT7_STROL</name>
<evidence type="ECO:0000256" key="1">
    <source>
        <dbReference type="SAM" id="MobiDB-lite"/>
    </source>
</evidence>
<dbReference type="Pfam" id="PF12502">
    <property type="entry name" value="DUF3710"/>
    <property type="match status" value="1"/>
</dbReference>
<organism evidence="2 3">
    <name type="scientific">Streptomyces olivochromogenes</name>
    <dbReference type="NCBI Taxonomy" id="1963"/>
    <lineage>
        <taxon>Bacteria</taxon>
        <taxon>Bacillati</taxon>
        <taxon>Actinomycetota</taxon>
        <taxon>Actinomycetes</taxon>
        <taxon>Kitasatosporales</taxon>
        <taxon>Streptomycetaceae</taxon>
        <taxon>Streptomyces</taxon>
    </lineage>
</organism>
<sequence length="266" mass="28331">MKDEARAILRQFEQGEPVVSEDGRRTAAAWDHVSLTAVIAHAYGLWVHEMAVARPGGGDRLEEVVRGLFPDFGGNRFAGTADDAVLLTRGLLGDFEDGAAADAKGLGTLYNLAALLHAAMLRSQLSEPDLEELLARAEAEYAGTVASGELARAQVRDGHVGPWDVTEVENRAVEGGQIDLGALRVPVVPGIEIRPEGIGAQGQGPGRRQDRPPRQRTHPGREGRRSSTNRCPTANPSCGPCSAMARSTSHASPKQPSHDRPRSCDG</sequence>
<feature type="compositionally biased region" description="Basic and acidic residues" evidence="1">
    <location>
        <begin position="207"/>
        <end position="225"/>
    </location>
</feature>
<evidence type="ECO:0000313" key="2">
    <source>
        <dbReference type="EMBL" id="GAX56449.1"/>
    </source>
</evidence>
<accession>A0A250VQT7</accession>
<dbReference type="AlphaFoldDB" id="A0A250VQT7"/>
<dbReference type="Proteomes" id="UP000217446">
    <property type="component" value="Unassembled WGS sequence"/>
</dbReference>
<evidence type="ECO:0000313" key="3">
    <source>
        <dbReference type="Proteomes" id="UP000217446"/>
    </source>
</evidence>